<keyword evidence="1" id="KW-0175">Coiled coil</keyword>
<organism evidence="2 3">
    <name type="scientific">Schinkia azotoformans MEV2011</name>
    <dbReference type="NCBI Taxonomy" id="1348973"/>
    <lineage>
        <taxon>Bacteria</taxon>
        <taxon>Bacillati</taxon>
        <taxon>Bacillota</taxon>
        <taxon>Bacilli</taxon>
        <taxon>Bacillales</taxon>
        <taxon>Bacillaceae</taxon>
        <taxon>Calidifontibacillus/Schinkia group</taxon>
        <taxon>Schinkia</taxon>
    </lineage>
</organism>
<gene>
    <name evidence="2" type="ORF">M670_00125</name>
</gene>
<protein>
    <submittedName>
        <fullName evidence="2">Uncharacterized protein</fullName>
    </submittedName>
</protein>
<dbReference type="EMBL" id="JJRY01000001">
    <property type="protein sequence ID" value="KEF40110.1"/>
    <property type="molecule type" value="Genomic_DNA"/>
</dbReference>
<accession>A0A072P3T9</accession>
<proteinExistence type="predicted"/>
<dbReference type="RefSeq" id="WP_035192423.1">
    <property type="nucleotide sequence ID" value="NZ_JJRY01000001.1"/>
</dbReference>
<evidence type="ECO:0000256" key="1">
    <source>
        <dbReference type="SAM" id="Coils"/>
    </source>
</evidence>
<dbReference type="PATRIC" id="fig|1348973.3.peg.119"/>
<dbReference type="Proteomes" id="UP000027936">
    <property type="component" value="Unassembled WGS sequence"/>
</dbReference>
<name>A0A072P3T9_SCHAZ</name>
<dbReference type="AlphaFoldDB" id="A0A072P3T9"/>
<reference evidence="2 3" key="1">
    <citation type="submission" date="2014-04" db="EMBL/GenBank/DDBJ databases">
        <title>Draft genome sequence of Bacillus azotoformans MEV2011, a (co-) denitrifying strain unable to grow in the presence of oxygen.</title>
        <authorList>
            <person name="Nielsen M."/>
            <person name="Schreiber L."/>
            <person name="Finster K."/>
            <person name="Schramm A."/>
        </authorList>
    </citation>
    <scope>NUCLEOTIDE SEQUENCE [LARGE SCALE GENOMIC DNA]</scope>
    <source>
        <strain evidence="2 3">MEV2011</strain>
    </source>
</reference>
<feature type="coiled-coil region" evidence="1">
    <location>
        <begin position="13"/>
        <end position="61"/>
    </location>
</feature>
<comment type="caution">
    <text evidence="2">The sequence shown here is derived from an EMBL/GenBank/DDBJ whole genome shotgun (WGS) entry which is preliminary data.</text>
</comment>
<evidence type="ECO:0000313" key="3">
    <source>
        <dbReference type="Proteomes" id="UP000027936"/>
    </source>
</evidence>
<evidence type="ECO:0000313" key="2">
    <source>
        <dbReference type="EMBL" id="KEF40110.1"/>
    </source>
</evidence>
<sequence>MSSNVDVLLEYYRKKLGITLEQEQQTLQRLADEQEANPDSLTNANKNIVSLQQENAMLVLEMIQKEAQLMEAKKIHADLTVALIMKGVL</sequence>